<dbReference type="EMBL" id="BK015146">
    <property type="protein sequence ID" value="DAD92851.1"/>
    <property type="molecule type" value="Genomic_DNA"/>
</dbReference>
<evidence type="ECO:0000313" key="1">
    <source>
        <dbReference type="EMBL" id="DAD92851.1"/>
    </source>
</evidence>
<protein>
    <submittedName>
        <fullName evidence="1">Uncharacterized protein</fullName>
    </submittedName>
</protein>
<accession>A0A8S5NFG7</accession>
<reference evidence="1" key="1">
    <citation type="journal article" date="2021" name="Proc. Natl. Acad. Sci. U.S.A.">
        <title>A Catalog of Tens of Thousands of Viruses from Human Metagenomes Reveals Hidden Associations with Chronic Diseases.</title>
        <authorList>
            <person name="Tisza M.J."/>
            <person name="Buck C.B."/>
        </authorList>
    </citation>
    <scope>NUCLEOTIDE SEQUENCE</scope>
    <source>
        <strain evidence="1">CthSp75</strain>
    </source>
</reference>
<name>A0A8S5NFG7_9CAUD</name>
<proteinExistence type="predicted"/>
<organism evidence="1">
    <name type="scientific">Siphoviridae sp. cthSp75</name>
    <dbReference type="NCBI Taxonomy" id="2826424"/>
    <lineage>
        <taxon>Viruses</taxon>
        <taxon>Duplodnaviria</taxon>
        <taxon>Heunggongvirae</taxon>
        <taxon>Uroviricota</taxon>
        <taxon>Caudoviricetes</taxon>
    </lineage>
</organism>
<sequence>MFVVSRAVAEANRGRKDLMFPGPQYFTDDGVKYCVGLEIC</sequence>